<dbReference type="AlphaFoldDB" id="A0A1G6QK95"/>
<feature type="region of interest" description="Disordered" evidence="1">
    <location>
        <begin position="133"/>
        <end position="167"/>
    </location>
</feature>
<gene>
    <name evidence="2" type="ORF">SAMN04488112_12230</name>
</gene>
<sequence>MSDQRKNEREKNQPEAETLGREQENQGEFRPSYPYGYDWNQPTVNQYGYSPEGGDPQQTYYGGWGWDPYAFTYTYTHPPYAQTSFYPGDGGGMDTSQFRYYYPPTYPPYYPPSYPPYFPPSYPPSYPPYYRQPHYPPYRPPYQPPYRPPYRPDRDRDHDRDRDRDRR</sequence>
<feature type="region of interest" description="Disordered" evidence="1">
    <location>
        <begin position="1"/>
        <end position="35"/>
    </location>
</feature>
<feature type="compositionally biased region" description="Basic and acidic residues" evidence="1">
    <location>
        <begin position="1"/>
        <end position="24"/>
    </location>
</feature>
<proteinExistence type="predicted"/>
<name>A0A1G6QK95_9BACL</name>
<feature type="compositionally biased region" description="Pro residues" evidence="1">
    <location>
        <begin position="134"/>
        <end position="149"/>
    </location>
</feature>
<evidence type="ECO:0000313" key="3">
    <source>
        <dbReference type="Proteomes" id="UP000199387"/>
    </source>
</evidence>
<evidence type="ECO:0000313" key="2">
    <source>
        <dbReference type="EMBL" id="SDC92809.1"/>
    </source>
</evidence>
<feature type="compositionally biased region" description="Basic and acidic residues" evidence="1">
    <location>
        <begin position="150"/>
        <end position="167"/>
    </location>
</feature>
<protein>
    <submittedName>
        <fullName evidence="2">Uncharacterized protein</fullName>
    </submittedName>
</protein>
<organism evidence="2 3">
    <name type="scientific">Melghirimyces thermohalophilus</name>
    <dbReference type="NCBI Taxonomy" id="1236220"/>
    <lineage>
        <taxon>Bacteria</taxon>
        <taxon>Bacillati</taxon>
        <taxon>Bacillota</taxon>
        <taxon>Bacilli</taxon>
        <taxon>Bacillales</taxon>
        <taxon>Thermoactinomycetaceae</taxon>
        <taxon>Melghirimyces</taxon>
    </lineage>
</organism>
<reference evidence="2 3" key="1">
    <citation type="submission" date="2016-10" db="EMBL/GenBank/DDBJ databases">
        <authorList>
            <person name="de Groot N.N."/>
        </authorList>
    </citation>
    <scope>NUCLEOTIDE SEQUENCE [LARGE SCALE GENOMIC DNA]</scope>
    <source>
        <strain evidence="2 3">DSM 45514</strain>
    </source>
</reference>
<accession>A0A1G6QK95</accession>
<evidence type="ECO:0000256" key="1">
    <source>
        <dbReference type="SAM" id="MobiDB-lite"/>
    </source>
</evidence>
<dbReference type="RefSeq" id="WP_091572571.1">
    <property type="nucleotide sequence ID" value="NZ_FMZA01000022.1"/>
</dbReference>
<dbReference type="OrthoDB" id="9976891at2"/>
<keyword evidence="3" id="KW-1185">Reference proteome</keyword>
<dbReference type="EMBL" id="FMZA01000022">
    <property type="protein sequence ID" value="SDC92809.1"/>
    <property type="molecule type" value="Genomic_DNA"/>
</dbReference>
<dbReference type="Proteomes" id="UP000199387">
    <property type="component" value="Unassembled WGS sequence"/>
</dbReference>